<dbReference type="Pfam" id="PF02156">
    <property type="entry name" value="Glyco_hydro_26"/>
    <property type="match status" value="1"/>
</dbReference>
<dbReference type="CDD" id="cd14256">
    <property type="entry name" value="Dockerin_I"/>
    <property type="match status" value="1"/>
</dbReference>
<dbReference type="InterPro" id="IPR016134">
    <property type="entry name" value="Dockerin_dom"/>
</dbReference>
<feature type="domain" description="Dockerin" evidence="8">
    <location>
        <begin position="666"/>
        <end position="745"/>
    </location>
</feature>
<evidence type="ECO:0000259" key="7">
    <source>
        <dbReference type="PROSITE" id="PS51764"/>
    </source>
</evidence>
<keyword evidence="6" id="KW-0732">Signal</keyword>
<comment type="similarity">
    <text evidence="1 4">Belongs to the glycosyl hydrolase 26 family.</text>
</comment>
<dbReference type="OrthoDB" id="9802773at2"/>
<evidence type="ECO:0000256" key="4">
    <source>
        <dbReference type="PROSITE-ProRule" id="PRU01100"/>
    </source>
</evidence>
<feature type="active site" description="Nucleophile" evidence="4">
    <location>
        <position position="451"/>
    </location>
</feature>
<reference evidence="9 10" key="1">
    <citation type="submission" date="2016-10" db="EMBL/GenBank/DDBJ databases">
        <authorList>
            <person name="de Groot N.N."/>
        </authorList>
    </citation>
    <scope>NUCLEOTIDE SEQUENCE [LARGE SCALE GENOMIC DNA]</scope>
    <source>
        <strain evidence="9 10">YAD2003</strain>
    </source>
</reference>
<dbReference type="GO" id="GO:0030246">
    <property type="term" value="F:carbohydrate binding"/>
    <property type="evidence" value="ECO:0007669"/>
    <property type="project" value="InterPro"/>
</dbReference>
<dbReference type="SUPFAM" id="SSF51445">
    <property type="entry name" value="(Trans)glycosidases"/>
    <property type="match status" value="1"/>
</dbReference>
<dbReference type="GO" id="GO:0016985">
    <property type="term" value="F:mannan endo-1,4-beta-mannosidase activity"/>
    <property type="evidence" value="ECO:0007669"/>
    <property type="project" value="InterPro"/>
</dbReference>
<dbReference type="InterPro" id="IPR008979">
    <property type="entry name" value="Galactose-bd-like_sf"/>
</dbReference>
<evidence type="ECO:0000259" key="8">
    <source>
        <dbReference type="PROSITE" id="PS51766"/>
    </source>
</evidence>
<keyword evidence="2 4" id="KW-0378">Hydrolase</keyword>
<dbReference type="PANTHER" id="PTHR40079">
    <property type="entry name" value="MANNAN ENDO-1,4-BETA-MANNOSIDASE E-RELATED"/>
    <property type="match status" value="1"/>
</dbReference>
<name>A0A1H6ILM4_RUMFL</name>
<gene>
    <name evidence="9" type="ORF">SAMN02910265_00874</name>
</gene>
<proteinExistence type="inferred from homology"/>
<dbReference type="PANTHER" id="PTHR40079:SF4">
    <property type="entry name" value="GH26 DOMAIN-CONTAINING PROTEIN-RELATED"/>
    <property type="match status" value="1"/>
</dbReference>
<feature type="active site" description="Proton donor" evidence="4">
    <location>
        <position position="336"/>
    </location>
</feature>
<evidence type="ECO:0000313" key="10">
    <source>
        <dbReference type="Proteomes" id="UP000183190"/>
    </source>
</evidence>
<feature type="compositionally biased region" description="Low complexity" evidence="5">
    <location>
        <begin position="527"/>
        <end position="542"/>
    </location>
</feature>
<dbReference type="PRINTS" id="PR00739">
    <property type="entry name" value="GLHYDRLASE26"/>
</dbReference>
<dbReference type="Pfam" id="PF22579">
    <property type="entry name" value="Cbm74"/>
    <property type="match status" value="1"/>
</dbReference>
<dbReference type="Gene3D" id="1.10.1330.10">
    <property type="entry name" value="Dockerin domain"/>
    <property type="match status" value="1"/>
</dbReference>
<dbReference type="EMBL" id="FNWV01000002">
    <property type="protein sequence ID" value="SEH47186.1"/>
    <property type="molecule type" value="Genomic_DNA"/>
</dbReference>
<dbReference type="SUPFAM" id="SSF49785">
    <property type="entry name" value="Galactose-binding domain-like"/>
    <property type="match status" value="1"/>
</dbReference>
<dbReference type="InterPro" id="IPR036439">
    <property type="entry name" value="Dockerin_dom_sf"/>
</dbReference>
<dbReference type="InterPro" id="IPR005084">
    <property type="entry name" value="CBM6"/>
</dbReference>
<protein>
    <submittedName>
        <fullName evidence="9">Mannan endo-1,4-beta-mannosidase</fullName>
    </submittedName>
</protein>
<dbReference type="GO" id="GO:0000272">
    <property type="term" value="P:polysaccharide catabolic process"/>
    <property type="evidence" value="ECO:0007669"/>
    <property type="project" value="InterPro"/>
</dbReference>
<dbReference type="AlphaFoldDB" id="A0A1H6ILM4"/>
<sequence length="748" mass="82361">MGIKILKKAGSAIMSAALLLNCAVYSAPTVTAADAPLKFEFEDAKYTGTITVEKDANASGGSALKMTDSGTITMTVKVDEAGPYKLIFHAFGIGTDKQQNLSVNGTSQGALGIPEGTEYQEIALPAIVLKAGENTITIDKSWGWSQFDYLEVEPMGATKIEAKQTTPCDQLATVETQSLMAYLAEVYGKNIISGQQEIYSGGPHGLETEFEYLKETTGHYPAIRGFDYGNFCCPLYGSDDGSTKRIIDWVKNKGGIATASYHINVPKDFANYTIGTKMDWSLSTYTAKDTDFSPSKAATPGTKENEYYLSTLKTLAAEFNKLEAEGVPVIWRPLHEAEGGGGEDGSWFWWGREGSEAYKKLWIYTYNTLTNDLNCHNLIWEWNSYNYANSANWYPGDAYVDIIGYDKYNCTVYLEENGWQASLRHDDSPISSTFYGIIDKYDGAKMVAMAENDCFSTPDKLQEEKAGWLYFCTWYDGGSDNTNFLTNPVFNTKEDTIAMYQSDYCITLDELPKDLYKKEGITPPDPSKVTTTTTTTADPSVTTTTTTAPYKFSIQKKSVTIPERPENGLGKCMNITLSGAPNASIGGAIGYGTTADDWKNVEWDCKLNDEGKATISVDISDMPDSFKTCEVQVWWSNVWNSATEKAVDKPYTIEKCEVEYLMGGDNDPLWGDANYDGEVDMSDVVLIMQSLANPNKFGLDGTDPHHLIGKGAYLADVDKSSEGITSNDALRIQEYLLNKVETLDPTAK</sequence>
<dbReference type="InterPro" id="IPR000805">
    <property type="entry name" value="Glyco_hydro_26"/>
</dbReference>
<evidence type="ECO:0000256" key="2">
    <source>
        <dbReference type="ARBA" id="ARBA00022801"/>
    </source>
</evidence>
<dbReference type="RefSeq" id="WP_074714656.1">
    <property type="nucleotide sequence ID" value="NZ_FNWV01000002.1"/>
</dbReference>
<dbReference type="InterPro" id="IPR022790">
    <property type="entry name" value="GH26_dom"/>
</dbReference>
<organism evidence="9 10">
    <name type="scientific">Ruminococcus flavefaciens</name>
    <dbReference type="NCBI Taxonomy" id="1265"/>
    <lineage>
        <taxon>Bacteria</taxon>
        <taxon>Bacillati</taxon>
        <taxon>Bacillota</taxon>
        <taxon>Clostridia</taxon>
        <taxon>Eubacteriales</taxon>
        <taxon>Oscillospiraceae</taxon>
        <taxon>Ruminococcus</taxon>
    </lineage>
</organism>
<feature type="domain" description="GH26" evidence="7">
    <location>
        <begin position="174"/>
        <end position="509"/>
    </location>
</feature>
<dbReference type="GO" id="GO:0006080">
    <property type="term" value="P:substituted mannan metabolic process"/>
    <property type="evidence" value="ECO:0007669"/>
    <property type="project" value="InterPro"/>
</dbReference>
<dbReference type="InterPro" id="IPR017853">
    <property type="entry name" value="GH"/>
</dbReference>
<accession>A0A1H6ILM4</accession>
<evidence type="ECO:0000256" key="5">
    <source>
        <dbReference type="SAM" id="MobiDB-lite"/>
    </source>
</evidence>
<dbReference type="PROSITE" id="PS51766">
    <property type="entry name" value="DOCKERIN"/>
    <property type="match status" value="1"/>
</dbReference>
<dbReference type="Gene3D" id="2.60.120.260">
    <property type="entry name" value="Galactose-binding domain-like"/>
    <property type="match status" value="1"/>
</dbReference>
<evidence type="ECO:0000256" key="1">
    <source>
        <dbReference type="ARBA" id="ARBA00007754"/>
    </source>
</evidence>
<dbReference type="SUPFAM" id="SSF63446">
    <property type="entry name" value="Type I dockerin domain"/>
    <property type="match status" value="1"/>
</dbReference>
<feature type="chain" id="PRO_5010343699" evidence="6">
    <location>
        <begin position="33"/>
        <end position="748"/>
    </location>
</feature>
<dbReference type="PROSITE" id="PS51764">
    <property type="entry name" value="GH26"/>
    <property type="match status" value="1"/>
</dbReference>
<feature type="signal peptide" evidence="6">
    <location>
        <begin position="1"/>
        <end position="32"/>
    </location>
</feature>
<evidence type="ECO:0000256" key="6">
    <source>
        <dbReference type="SAM" id="SignalP"/>
    </source>
</evidence>
<dbReference type="InterPro" id="IPR055030">
    <property type="entry name" value="Cbm74"/>
</dbReference>
<feature type="region of interest" description="Disordered" evidence="5">
    <location>
        <begin position="519"/>
        <end position="542"/>
    </location>
</feature>
<dbReference type="Pfam" id="PF16990">
    <property type="entry name" value="CBM_35"/>
    <property type="match status" value="1"/>
</dbReference>
<dbReference type="Proteomes" id="UP000183190">
    <property type="component" value="Unassembled WGS sequence"/>
</dbReference>
<evidence type="ECO:0000313" key="9">
    <source>
        <dbReference type="EMBL" id="SEH47186.1"/>
    </source>
</evidence>
<keyword evidence="3 4" id="KW-0326">Glycosidase</keyword>
<evidence type="ECO:0000256" key="3">
    <source>
        <dbReference type="ARBA" id="ARBA00023295"/>
    </source>
</evidence>
<dbReference type="Gene3D" id="3.20.20.80">
    <property type="entry name" value="Glycosidases"/>
    <property type="match status" value="1"/>
</dbReference>